<dbReference type="InterPro" id="IPR029058">
    <property type="entry name" value="AB_hydrolase_fold"/>
</dbReference>
<proteinExistence type="inferred from homology"/>
<keyword evidence="3" id="KW-0732">Signal</keyword>
<evidence type="ECO:0000313" key="5">
    <source>
        <dbReference type="EMBL" id="MFN2974780.1"/>
    </source>
</evidence>
<gene>
    <name evidence="5" type="ORF">ACK2TP_03315</name>
</gene>
<evidence type="ECO:0000256" key="3">
    <source>
        <dbReference type="SAM" id="SignalP"/>
    </source>
</evidence>
<dbReference type="InterPro" id="IPR013094">
    <property type="entry name" value="AB_hydrolase_3"/>
</dbReference>
<organism evidence="5 6">
    <name type="scientific">Terriglobus aquaticus</name>
    <dbReference type="NCBI Taxonomy" id="940139"/>
    <lineage>
        <taxon>Bacteria</taxon>
        <taxon>Pseudomonadati</taxon>
        <taxon>Acidobacteriota</taxon>
        <taxon>Terriglobia</taxon>
        <taxon>Terriglobales</taxon>
        <taxon>Acidobacteriaceae</taxon>
        <taxon>Terriglobus</taxon>
    </lineage>
</organism>
<dbReference type="Pfam" id="PF07859">
    <property type="entry name" value="Abhydrolase_3"/>
    <property type="match status" value="1"/>
</dbReference>
<feature type="chain" id="PRO_5045381467" evidence="3">
    <location>
        <begin position="21"/>
        <end position="352"/>
    </location>
</feature>
<evidence type="ECO:0000256" key="2">
    <source>
        <dbReference type="ARBA" id="ARBA00022801"/>
    </source>
</evidence>
<dbReference type="SUPFAM" id="SSF53474">
    <property type="entry name" value="alpha/beta-Hydrolases"/>
    <property type="match status" value="1"/>
</dbReference>
<evidence type="ECO:0000313" key="6">
    <source>
        <dbReference type="Proteomes" id="UP001634747"/>
    </source>
</evidence>
<keyword evidence="6" id="KW-1185">Reference proteome</keyword>
<accession>A0ABW9KGC5</accession>
<feature type="signal peptide" evidence="3">
    <location>
        <begin position="1"/>
        <end position="20"/>
    </location>
</feature>
<dbReference type="InterPro" id="IPR050300">
    <property type="entry name" value="GDXG_lipolytic_enzyme"/>
</dbReference>
<dbReference type="PANTHER" id="PTHR48081">
    <property type="entry name" value="AB HYDROLASE SUPERFAMILY PROTEIN C4A8.06C"/>
    <property type="match status" value="1"/>
</dbReference>
<evidence type="ECO:0000259" key="4">
    <source>
        <dbReference type="Pfam" id="PF07859"/>
    </source>
</evidence>
<dbReference type="Proteomes" id="UP001634747">
    <property type="component" value="Unassembled WGS sequence"/>
</dbReference>
<dbReference type="EMBL" id="JBJYXY010000001">
    <property type="protein sequence ID" value="MFN2974780.1"/>
    <property type="molecule type" value="Genomic_DNA"/>
</dbReference>
<reference evidence="5 6" key="1">
    <citation type="submission" date="2024-12" db="EMBL/GenBank/DDBJ databases">
        <authorList>
            <person name="Lee Y."/>
        </authorList>
    </citation>
    <scope>NUCLEOTIDE SEQUENCE [LARGE SCALE GENOMIC DNA]</scope>
    <source>
        <strain evidence="5 6">03SUJ4</strain>
    </source>
</reference>
<dbReference type="PANTHER" id="PTHR48081:SF30">
    <property type="entry name" value="ACETYL-HYDROLASE LIPR-RELATED"/>
    <property type="match status" value="1"/>
</dbReference>
<dbReference type="Gene3D" id="3.40.50.1820">
    <property type="entry name" value="alpha/beta hydrolase"/>
    <property type="match status" value="1"/>
</dbReference>
<keyword evidence="2 5" id="KW-0378">Hydrolase</keyword>
<comment type="caution">
    <text evidence="5">The sequence shown here is derived from an EMBL/GenBank/DDBJ whole genome shotgun (WGS) entry which is preliminary data.</text>
</comment>
<dbReference type="GO" id="GO:0016787">
    <property type="term" value="F:hydrolase activity"/>
    <property type="evidence" value="ECO:0007669"/>
    <property type="project" value="UniProtKB-KW"/>
</dbReference>
<protein>
    <submittedName>
        <fullName evidence="5">Alpha/beta hydrolase</fullName>
    </submittedName>
</protein>
<feature type="domain" description="Alpha/beta hydrolase fold-3" evidence="4">
    <location>
        <begin position="128"/>
        <end position="327"/>
    </location>
</feature>
<name>A0ABW9KGC5_9BACT</name>
<comment type="similarity">
    <text evidence="1">Belongs to the 'GDXG' lipolytic enzyme family.</text>
</comment>
<evidence type="ECO:0000256" key="1">
    <source>
        <dbReference type="ARBA" id="ARBA00010515"/>
    </source>
</evidence>
<sequence>MLRCGAVVLLAGMVSGGAIAVAQTSSATPAADTSVILTDGTAQVTRVVPVPGTVSVEAQRSLAKAWPDDPTVQSLEDRRKGTDVWQAGAGKAFEKLYPVQVEAATVAGVPVRMITPKELPTAHANRVLINLHGGGFNSDSGSLTESVPVAALSRTRTIAVLYRLAPEHPFPAALDDAIAVYREVLKTHKPADVGIFGTSAGAILTGEVAVRLKQLHLPEPGALGIFSGFGDWANRGDSEALFGLRGLAGHLDVPKPRTHDEYAGTTDLKDPVLSPIYADLSGMPPTLFITSTRDLLLSGTATLHRAFRRAGDDAELIVFEALPHAFWNDPTLPETREADEAMAQFFEKHLGR</sequence>
<dbReference type="RefSeq" id="WP_263413665.1">
    <property type="nucleotide sequence ID" value="NZ_BAABBH010000001.1"/>
</dbReference>